<evidence type="ECO:0000256" key="1">
    <source>
        <dbReference type="SAM" id="Phobius"/>
    </source>
</evidence>
<name>A0A2H0KEX9_9BACT</name>
<dbReference type="EMBL" id="PCVI01000061">
    <property type="protein sequence ID" value="PIQ69818.1"/>
    <property type="molecule type" value="Genomic_DNA"/>
</dbReference>
<evidence type="ECO:0000313" key="3">
    <source>
        <dbReference type="Proteomes" id="UP000231371"/>
    </source>
</evidence>
<dbReference type="AlphaFoldDB" id="A0A2H0KEX9"/>
<gene>
    <name evidence="2" type="ORF">COV89_03775</name>
</gene>
<keyword evidence="1" id="KW-0812">Transmembrane</keyword>
<sequence length="69" mass="8013">MNKVKKRLNKEIFLMAVLALSIAIVLIYLGVFKVLNKPGEKPVLTPQETRIINPQLDEEVFDELEKRNY</sequence>
<keyword evidence="1" id="KW-1133">Transmembrane helix</keyword>
<proteinExistence type="predicted"/>
<protein>
    <submittedName>
        <fullName evidence="2">Uncharacterized protein</fullName>
    </submittedName>
</protein>
<evidence type="ECO:0000313" key="2">
    <source>
        <dbReference type="EMBL" id="PIQ69818.1"/>
    </source>
</evidence>
<feature type="transmembrane region" description="Helical" evidence="1">
    <location>
        <begin position="12"/>
        <end position="31"/>
    </location>
</feature>
<keyword evidence="1" id="KW-0472">Membrane</keyword>
<dbReference type="Proteomes" id="UP000231371">
    <property type="component" value="Unassembled WGS sequence"/>
</dbReference>
<accession>A0A2H0KEX9</accession>
<organism evidence="2 3">
    <name type="scientific">Candidatus Shapirobacteria bacterium CG11_big_fil_rev_8_21_14_0_20_40_12</name>
    <dbReference type="NCBI Taxonomy" id="1974889"/>
    <lineage>
        <taxon>Bacteria</taxon>
        <taxon>Candidatus Shapironibacteriota</taxon>
    </lineage>
</organism>
<reference evidence="2 3" key="1">
    <citation type="submission" date="2017-09" db="EMBL/GenBank/DDBJ databases">
        <title>Depth-based differentiation of microbial function through sediment-hosted aquifers and enrichment of novel symbionts in the deep terrestrial subsurface.</title>
        <authorList>
            <person name="Probst A.J."/>
            <person name="Ladd B."/>
            <person name="Jarett J.K."/>
            <person name="Geller-Mcgrath D.E."/>
            <person name="Sieber C.M."/>
            <person name="Emerson J.B."/>
            <person name="Anantharaman K."/>
            <person name="Thomas B.C."/>
            <person name="Malmstrom R."/>
            <person name="Stieglmeier M."/>
            <person name="Klingl A."/>
            <person name="Woyke T."/>
            <person name="Ryan C.M."/>
            <person name="Banfield J.F."/>
        </authorList>
    </citation>
    <scope>NUCLEOTIDE SEQUENCE [LARGE SCALE GENOMIC DNA]</scope>
    <source>
        <strain evidence="2">CG11_big_fil_rev_8_21_14_0_20_40_12</strain>
    </source>
</reference>
<comment type="caution">
    <text evidence="2">The sequence shown here is derived from an EMBL/GenBank/DDBJ whole genome shotgun (WGS) entry which is preliminary data.</text>
</comment>